<keyword evidence="3" id="KW-1185">Reference proteome</keyword>
<keyword evidence="1" id="KW-1133">Transmembrane helix</keyword>
<dbReference type="STRING" id="546364.SAMN04489730_3799"/>
<feature type="transmembrane region" description="Helical" evidence="1">
    <location>
        <begin position="31"/>
        <end position="49"/>
    </location>
</feature>
<keyword evidence="1" id="KW-0472">Membrane</keyword>
<evidence type="ECO:0000313" key="2">
    <source>
        <dbReference type="EMBL" id="SFW74602.1"/>
    </source>
</evidence>
<protein>
    <submittedName>
        <fullName evidence="2">Uncharacterized protein</fullName>
    </submittedName>
</protein>
<dbReference type="OrthoDB" id="3700731at2"/>
<organism evidence="2 3">
    <name type="scientific">Amycolatopsis australiensis</name>
    <dbReference type="NCBI Taxonomy" id="546364"/>
    <lineage>
        <taxon>Bacteria</taxon>
        <taxon>Bacillati</taxon>
        <taxon>Actinomycetota</taxon>
        <taxon>Actinomycetes</taxon>
        <taxon>Pseudonocardiales</taxon>
        <taxon>Pseudonocardiaceae</taxon>
        <taxon>Amycolatopsis</taxon>
    </lineage>
</organism>
<dbReference type="Proteomes" id="UP000182740">
    <property type="component" value="Unassembled WGS sequence"/>
</dbReference>
<keyword evidence="1" id="KW-0812">Transmembrane</keyword>
<dbReference type="AlphaFoldDB" id="A0A1K1RRU6"/>
<evidence type="ECO:0000313" key="3">
    <source>
        <dbReference type="Proteomes" id="UP000182740"/>
    </source>
</evidence>
<proteinExistence type="predicted"/>
<name>A0A1K1RRU6_9PSEU</name>
<feature type="transmembrane region" description="Helical" evidence="1">
    <location>
        <begin position="149"/>
        <end position="168"/>
    </location>
</feature>
<gene>
    <name evidence="2" type="ORF">SAMN04489730_3799</name>
</gene>
<sequence>MTANIVIMQLAILAVVLESDLGRRKIGWFRVGRPIIGVALIVPFFFTSLPTGGNDLLLQGASALAGAALGLFAVCPLLVSVDYHPDWRRRWPRASPSSGRPAAVSRSGVGYAAVWVAVTAARLGFAYGAQHIFPVGLGEFMTSHHLSEVALTNGFIFLSVSMSLFRSLGLWVRRRARLAQADTVVAQGSVVGAARVTGGRR</sequence>
<dbReference type="EMBL" id="FPJG01000006">
    <property type="protein sequence ID" value="SFW74602.1"/>
    <property type="molecule type" value="Genomic_DNA"/>
</dbReference>
<reference evidence="3" key="1">
    <citation type="submission" date="2016-11" db="EMBL/GenBank/DDBJ databases">
        <authorList>
            <person name="Varghese N."/>
            <person name="Submissions S."/>
        </authorList>
    </citation>
    <scope>NUCLEOTIDE SEQUENCE [LARGE SCALE GENOMIC DNA]</scope>
    <source>
        <strain evidence="3">DSM 44671</strain>
    </source>
</reference>
<feature type="transmembrane region" description="Helical" evidence="1">
    <location>
        <begin position="109"/>
        <end position="129"/>
    </location>
</feature>
<dbReference type="RefSeq" id="WP_072477548.1">
    <property type="nucleotide sequence ID" value="NZ_FPJG01000006.1"/>
</dbReference>
<evidence type="ECO:0000256" key="1">
    <source>
        <dbReference type="SAM" id="Phobius"/>
    </source>
</evidence>
<accession>A0A1K1RRU6</accession>
<feature type="transmembrane region" description="Helical" evidence="1">
    <location>
        <begin position="61"/>
        <end position="83"/>
    </location>
</feature>